<gene>
    <name evidence="2" type="primary">20203971</name>
    <name evidence="1" type="ORF">HELRODRAFT_172320</name>
</gene>
<reference evidence="1 3" key="2">
    <citation type="journal article" date="2013" name="Nature">
        <title>Insights into bilaterian evolution from three spiralian genomes.</title>
        <authorList>
            <person name="Simakov O."/>
            <person name="Marletaz F."/>
            <person name="Cho S.J."/>
            <person name="Edsinger-Gonzales E."/>
            <person name="Havlak P."/>
            <person name="Hellsten U."/>
            <person name="Kuo D.H."/>
            <person name="Larsson T."/>
            <person name="Lv J."/>
            <person name="Arendt D."/>
            <person name="Savage R."/>
            <person name="Osoegawa K."/>
            <person name="de Jong P."/>
            <person name="Grimwood J."/>
            <person name="Chapman J.A."/>
            <person name="Shapiro H."/>
            <person name="Aerts A."/>
            <person name="Otillar R.P."/>
            <person name="Terry A.Y."/>
            <person name="Boore J.L."/>
            <person name="Grigoriev I.V."/>
            <person name="Lindberg D.R."/>
            <person name="Seaver E.C."/>
            <person name="Weisblat D.A."/>
            <person name="Putnam N.H."/>
            <person name="Rokhsar D.S."/>
        </authorList>
    </citation>
    <scope>NUCLEOTIDE SEQUENCE</scope>
</reference>
<dbReference type="HOGENOM" id="CLU_2186770_0_0_1"/>
<organism evidence="2 3">
    <name type="scientific">Helobdella robusta</name>
    <name type="common">Californian leech</name>
    <dbReference type="NCBI Taxonomy" id="6412"/>
    <lineage>
        <taxon>Eukaryota</taxon>
        <taxon>Metazoa</taxon>
        <taxon>Spiralia</taxon>
        <taxon>Lophotrochozoa</taxon>
        <taxon>Annelida</taxon>
        <taxon>Clitellata</taxon>
        <taxon>Hirudinea</taxon>
        <taxon>Rhynchobdellida</taxon>
        <taxon>Glossiphoniidae</taxon>
        <taxon>Helobdella</taxon>
    </lineage>
</organism>
<evidence type="ECO:0000313" key="2">
    <source>
        <dbReference type="EnsemblMetazoa" id="HelroP172320"/>
    </source>
</evidence>
<dbReference type="GeneID" id="20203971"/>
<dbReference type="Proteomes" id="UP000015101">
    <property type="component" value="Unassembled WGS sequence"/>
</dbReference>
<dbReference type="EMBL" id="AMQM01004155">
    <property type="status" value="NOT_ANNOTATED_CDS"/>
    <property type="molecule type" value="Genomic_DNA"/>
</dbReference>
<accession>T1F572</accession>
<name>T1F572_HELRO</name>
<dbReference type="CTD" id="20203971"/>
<sequence>MRLKLNRLKTNLAEAEKLSCMVESKITMANDQADKSVSEIKFIQKSLVKIKKQNKNIQQYINAYSVPEVIEYAKFIENLQPLERQIKHFSRKIDVKNADHTKNKALLNL</sequence>
<dbReference type="KEGG" id="hro:HELRODRAFT_172320"/>
<evidence type="ECO:0000313" key="1">
    <source>
        <dbReference type="EMBL" id="ESO04655.1"/>
    </source>
</evidence>
<dbReference type="RefSeq" id="XP_009017234.1">
    <property type="nucleotide sequence ID" value="XM_009018986.1"/>
</dbReference>
<dbReference type="InParanoid" id="T1F572"/>
<dbReference type="EnsemblMetazoa" id="HelroT172320">
    <property type="protein sequence ID" value="HelroP172320"/>
    <property type="gene ID" value="HelroG172320"/>
</dbReference>
<protein>
    <submittedName>
        <fullName evidence="1 2">Uncharacterized protein</fullName>
    </submittedName>
</protein>
<proteinExistence type="predicted"/>
<dbReference type="EMBL" id="KB096457">
    <property type="protein sequence ID" value="ESO04655.1"/>
    <property type="molecule type" value="Genomic_DNA"/>
</dbReference>
<keyword evidence="3" id="KW-1185">Reference proteome</keyword>
<evidence type="ECO:0000313" key="3">
    <source>
        <dbReference type="Proteomes" id="UP000015101"/>
    </source>
</evidence>
<reference evidence="3" key="1">
    <citation type="submission" date="2012-12" db="EMBL/GenBank/DDBJ databases">
        <authorList>
            <person name="Hellsten U."/>
            <person name="Grimwood J."/>
            <person name="Chapman J.A."/>
            <person name="Shapiro H."/>
            <person name="Aerts A."/>
            <person name="Otillar R.P."/>
            <person name="Terry A.Y."/>
            <person name="Boore J.L."/>
            <person name="Simakov O."/>
            <person name="Marletaz F."/>
            <person name="Cho S.-J."/>
            <person name="Edsinger-Gonzales E."/>
            <person name="Havlak P."/>
            <person name="Kuo D.-H."/>
            <person name="Larsson T."/>
            <person name="Lv J."/>
            <person name="Arendt D."/>
            <person name="Savage R."/>
            <person name="Osoegawa K."/>
            <person name="de Jong P."/>
            <person name="Lindberg D.R."/>
            <person name="Seaver E.C."/>
            <person name="Weisblat D.A."/>
            <person name="Putnam N.H."/>
            <person name="Grigoriev I.V."/>
            <person name="Rokhsar D.S."/>
        </authorList>
    </citation>
    <scope>NUCLEOTIDE SEQUENCE</scope>
</reference>
<reference evidence="2" key="3">
    <citation type="submission" date="2015-06" db="UniProtKB">
        <authorList>
            <consortium name="EnsemblMetazoa"/>
        </authorList>
    </citation>
    <scope>IDENTIFICATION</scope>
</reference>
<dbReference type="AlphaFoldDB" id="T1F572"/>